<evidence type="ECO:0000313" key="2">
    <source>
        <dbReference type="EMBL" id="KAF5182786.1"/>
    </source>
</evidence>
<organism evidence="2 3">
    <name type="scientific">Thalictrum thalictroides</name>
    <name type="common">Rue-anemone</name>
    <name type="synonym">Anemone thalictroides</name>
    <dbReference type="NCBI Taxonomy" id="46969"/>
    <lineage>
        <taxon>Eukaryota</taxon>
        <taxon>Viridiplantae</taxon>
        <taxon>Streptophyta</taxon>
        <taxon>Embryophyta</taxon>
        <taxon>Tracheophyta</taxon>
        <taxon>Spermatophyta</taxon>
        <taxon>Magnoliopsida</taxon>
        <taxon>Ranunculales</taxon>
        <taxon>Ranunculaceae</taxon>
        <taxon>Thalictroideae</taxon>
        <taxon>Thalictrum</taxon>
    </lineage>
</organism>
<dbReference type="Proteomes" id="UP000554482">
    <property type="component" value="Unassembled WGS sequence"/>
</dbReference>
<evidence type="ECO:0000256" key="1">
    <source>
        <dbReference type="SAM" id="Phobius"/>
    </source>
</evidence>
<name>A0A7J6VCF8_THATH</name>
<evidence type="ECO:0000313" key="3">
    <source>
        <dbReference type="Proteomes" id="UP000554482"/>
    </source>
</evidence>
<proteinExistence type="predicted"/>
<protein>
    <submittedName>
        <fullName evidence="2">Uncharacterized protein</fullName>
    </submittedName>
</protein>
<keyword evidence="1" id="KW-0812">Transmembrane</keyword>
<keyword evidence="1" id="KW-0472">Membrane</keyword>
<reference evidence="2 3" key="1">
    <citation type="submission" date="2020-06" db="EMBL/GenBank/DDBJ databases">
        <title>Transcriptomic and genomic resources for Thalictrum thalictroides and T. hernandezii: Facilitating candidate gene discovery in an emerging model plant lineage.</title>
        <authorList>
            <person name="Arias T."/>
            <person name="Riano-Pachon D.M."/>
            <person name="Di Stilio V.S."/>
        </authorList>
    </citation>
    <scope>NUCLEOTIDE SEQUENCE [LARGE SCALE GENOMIC DNA]</scope>
    <source>
        <strain evidence="3">cv. WT478/WT964</strain>
        <tissue evidence="2">Leaves</tissue>
    </source>
</reference>
<dbReference type="AlphaFoldDB" id="A0A7J6VCF8"/>
<dbReference type="EMBL" id="JABWDY010034307">
    <property type="protein sequence ID" value="KAF5182786.1"/>
    <property type="molecule type" value="Genomic_DNA"/>
</dbReference>
<accession>A0A7J6VCF8</accession>
<sequence length="66" mass="7606">MPCQVQIQSSLRFSSKETTLNFLLFLRIQAYIFSGTILLISIFGIFTLQFIHSYLCSNSSGKFYIE</sequence>
<keyword evidence="3" id="KW-1185">Reference proteome</keyword>
<feature type="transmembrane region" description="Helical" evidence="1">
    <location>
        <begin position="28"/>
        <end position="51"/>
    </location>
</feature>
<comment type="caution">
    <text evidence="2">The sequence shown here is derived from an EMBL/GenBank/DDBJ whole genome shotgun (WGS) entry which is preliminary data.</text>
</comment>
<gene>
    <name evidence="2" type="ORF">FRX31_027628</name>
</gene>
<keyword evidence="1" id="KW-1133">Transmembrane helix</keyword>